<evidence type="ECO:0000256" key="5">
    <source>
        <dbReference type="ARBA" id="ARBA00022679"/>
    </source>
</evidence>
<evidence type="ECO:0000256" key="7">
    <source>
        <dbReference type="ARBA" id="ARBA00022705"/>
    </source>
</evidence>
<evidence type="ECO:0000256" key="4">
    <source>
        <dbReference type="ARBA" id="ARBA00019114"/>
    </source>
</evidence>
<dbReference type="InterPro" id="IPR003141">
    <property type="entry name" value="Pol/His_phosphatase_N"/>
</dbReference>
<dbReference type="InterPro" id="IPR029460">
    <property type="entry name" value="DNAPol_HHH"/>
</dbReference>
<evidence type="ECO:0000313" key="12">
    <source>
        <dbReference type="EMBL" id="WFG40481.1"/>
    </source>
</evidence>
<dbReference type="CDD" id="cd12113">
    <property type="entry name" value="PHP_PolIIIA_DnaE3"/>
    <property type="match status" value="1"/>
</dbReference>
<feature type="domain" description="Polymerase/histidinol phosphatase N-terminal" evidence="11">
    <location>
        <begin position="6"/>
        <end position="73"/>
    </location>
</feature>
<feature type="region of interest" description="Disordered" evidence="10">
    <location>
        <begin position="1092"/>
        <end position="1137"/>
    </location>
</feature>
<dbReference type="GO" id="GO:0003887">
    <property type="term" value="F:DNA-directed DNA polymerase activity"/>
    <property type="evidence" value="ECO:0007669"/>
    <property type="project" value="UniProtKB-KW"/>
</dbReference>
<dbReference type="EC" id="2.7.7.7" evidence="3"/>
<keyword evidence="5 12" id="KW-0808">Transferase</keyword>
<proteinExistence type="inferred from homology"/>
<dbReference type="Gene3D" id="1.10.150.870">
    <property type="match status" value="1"/>
</dbReference>
<dbReference type="SUPFAM" id="SSF89550">
    <property type="entry name" value="PHP domain-like"/>
    <property type="match status" value="1"/>
</dbReference>
<dbReference type="EMBL" id="CP046147">
    <property type="protein sequence ID" value="WFG40481.1"/>
    <property type="molecule type" value="Genomic_DNA"/>
</dbReference>
<evidence type="ECO:0000256" key="9">
    <source>
        <dbReference type="ARBA" id="ARBA00049244"/>
    </source>
</evidence>
<dbReference type="Pfam" id="PF14579">
    <property type="entry name" value="HHH_6"/>
    <property type="match status" value="1"/>
</dbReference>
<dbReference type="Gene3D" id="1.10.10.1600">
    <property type="entry name" value="Bacterial DNA polymerase III alpha subunit, thumb domain"/>
    <property type="match status" value="1"/>
</dbReference>
<dbReference type="InterPro" id="IPR012340">
    <property type="entry name" value="NA-bd_OB-fold"/>
</dbReference>
<reference evidence="13" key="2">
    <citation type="submission" date="2023-06" db="EMBL/GenBank/DDBJ databases">
        <title>Pangenomics reveal diversification of enzyme families and niche specialization in globally abundant SAR202 bacteria.</title>
        <authorList>
            <person name="Saw J.H.W."/>
        </authorList>
    </citation>
    <scope>NUCLEOTIDE SEQUENCE [LARGE SCALE GENOMIC DNA]</scope>
    <source>
        <strain evidence="13">JH1073</strain>
    </source>
</reference>
<evidence type="ECO:0000256" key="8">
    <source>
        <dbReference type="ARBA" id="ARBA00022932"/>
    </source>
</evidence>
<organism evidence="12 13">
    <name type="scientific">Candidatus Lucifugimonas marina</name>
    <dbReference type="NCBI Taxonomy" id="3038979"/>
    <lineage>
        <taxon>Bacteria</taxon>
        <taxon>Bacillati</taxon>
        <taxon>Chloroflexota</taxon>
        <taxon>Dehalococcoidia</taxon>
        <taxon>SAR202 cluster</taxon>
        <taxon>Candidatus Lucifugimonadales</taxon>
        <taxon>Candidatus Lucifugimonadaceae</taxon>
        <taxon>Candidatus Lucifugimonas</taxon>
    </lineage>
</organism>
<evidence type="ECO:0000256" key="10">
    <source>
        <dbReference type="SAM" id="MobiDB-lite"/>
    </source>
</evidence>
<dbReference type="PANTHER" id="PTHR32294">
    <property type="entry name" value="DNA POLYMERASE III SUBUNIT ALPHA"/>
    <property type="match status" value="1"/>
</dbReference>
<dbReference type="Pfam" id="PF01336">
    <property type="entry name" value="tRNA_anti-codon"/>
    <property type="match status" value="1"/>
</dbReference>
<dbReference type="Pfam" id="PF07733">
    <property type="entry name" value="DNA_pol3_alpha"/>
    <property type="match status" value="1"/>
</dbReference>
<dbReference type="GO" id="GO:0005737">
    <property type="term" value="C:cytoplasm"/>
    <property type="evidence" value="ECO:0007669"/>
    <property type="project" value="UniProtKB-SubCell"/>
</dbReference>
<accession>A0AAJ5ZIB8</accession>
<dbReference type="Pfam" id="PF02811">
    <property type="entry name" value="PHP"/>
    <property type="match status" value="1"/>
</dbReference>
<feature type="compositionally biased region" description="Polar residues" evidence="10">
    <location>
        <begin position="1107"/>
        <end position="1119"/>
    </location>
</feature>
<dbReference type="InterPro" id="IPR004013">
    <property type="entry name" value="PHP_dom"/>
</dbReference>
<dbReference type="Gene3D" id="3.20.20.140">
    <property type="entry name" value="Metal-dependent hydrolases"/>
    <property type="match status" value="1"/>
</dbReference>
<dbReference type="GO" id="GO:0008408">
    <property type="term" value="F:3'-5' exonuclease activity"/>
    <property type="evidence" value="ECO:0007669"/>
    <property type="project" value="InterPro"/>
</dbReference>
<keyword evidence="7" id="KW-0235">DNA replication</keyword>
<dbReference type="CDD" id="cd04485">
    <property type="entry name" value="DnaE_OBF"/>
    <property type="match status" value="1"/>
</dbReference>
<evidence type="ECO:0000256" key="3">
    <source>
        <dbReference type="ARBA" id="ARBA00012417"/>
    </source>
</evidence>
<dbReference type="SMART" id="SM00481">
    <property type="entry name" value="POLIIIAc"/>
    <property type="match status" value="1"/>
</dbReference>
<evidence type="ECO:0000259" key="11">
    <source>
        <dbReference type="SMART" id="SM00481"/>
    </source>
</evidence>
<dbReference type="GO" id="GO:0003676">
    <property type="term" value="F:nucleic acid binding"/>
    <property type="evidence" value="ECO:0007669"/>
    <property type="project" value="InterPro"/>
</dbReference>
<dbReference type="Proteomes" id="UP001219901">
    <property type="component" value="Chromosome"/>
</dbReference>
<dbReference type="PANTHER" id="PTHR32294:SF0">
    <property type="entry name" value="DNA POLYMERASE III SUBUNIT ALPHA"/>
    <property type="match status" value="1"/>
</dbReference>
<gene>
    <name evidence="12" type="primary">dnaE</name>
    <name evidence="12" type="ORF">GKO48_12985</name>
</gene>
<reference evidence="12 13" key="1">
    <citation type="submission" date="2019-11" db="EMBL/GenBank/DDBJ databases">
        <authorList>
            <person name="Cho J.-C."/>
        </authorList>
    </citation>
    <scope>NUCLEOTIDE SEQUENCE [LARGE SCALE GENOMIC DNA]</scope>
    <source>
        <strain evidence="12 13">JH1073</strain>
    </source>
</reference>
<dbReference type="NCBIfam" id="TIGR00594">
    <property type="entry name" value="polc"/>
    <property type="match status" value="1"/>
</dbReference>
<evidence type="ECO:0000256" key="2">
    <source>
        <dbReference type="ARBA" id="ARBA00009496"/>
    </source>
</evidence>
<dbReference type="InterPro" id="IPR041931">
    <property type="entry name" value="DNA_pol3_alpha_thumb_dom"/>
</dbReference>
<dbReference type="AlphaFoldDB" id="A0AAJ5ZIB8"/>
<dbReference type="GO" id="GO:0006260">
    <property type="term" value="P:DNA replication"/>
    <property type="evidence" value="ECO:0007669"/>
    <property type="project" value="UniProtKB-KW"/>
</dbReference>
<keyword evidence="6 12" id="KW-0548">Nucleotidyltransferase</keyword>
<comment type="subcellular location">
    <subcellularLocation>
        <location evidence="1">Cytoplasm</location>
    </subcellularLocation>
</comment>
<comment type="similarity">
    <text evidence="2">Belongs to the DNA polymerase type-C family. DnaE subfamily.</text>
</comment>
<protein>
    <recommendedName>
        <fullName evidence="4">DNA polymerase III subunit alpha</fullName>
        <ecNumber evidence="3">2.7.7.7</ecNumber>
    </recommendedName>
</protein>
<dbReference type="InterPro" id="IPR016195">
    <property type="entry name" value="Pol/histidinol_Pase-like"/>
</dbReference>
<dbReference type="NCBIfam" id="NF004226">
    <property type="entry name" value="PRK05673.1"/>
    <property type="match status" value="1"/>
</dbReference>
<evidence type="ECO:0000256" key="6">
    <source>
        <dbReference type="ARBA" id="ARBA00022695"/>
    </source>
</evidence>
<dbReference type="InterPro" id="IPR004365">
    <property type="entry name" value="NA-bd_OB_tRNA"/>
</dbReference>
<dbReference type="Gene3D" id="2.40.50.140">
    <property type="entry name" value="Nucleic acid-binding proteins"/>
    <property type="match status" value="1"/>
</dbReference>
<dbReference type="InterPro" id="IPR040982">
    <property type="entry name" value="DNA_pol3_finger"/>
</dbReference>
<sequence length="1251" mass="139445">MTDQFVHLHNHSEYSLLDGFSRLDDMVNRAVELGQPAIALTDHGNLHGAIDIYQSATNAGIKPIIGVEGYVADGPRDEKNPQKRFPFHMTLLAQNRAGYQNLMKLVTASHIEGFYYRPRMDREILEKYSEGIIVLSGCPSGELARYIKNGDMDAANETLEWYGNVFQDRYYLEMMMHEHVPEQAEINEAIIQLSNQTGLPMVVTNDSHYVRREDSEAQDILTCIQTNSNVKDPKRLHMEDTSYYLRSAAEMYAEWSHLPEAIENTVKIAESCELDLQFGQTLVPRYSTPQNKSSMDYLKELCYEGLKKRFDNKPSEEVIERLEYELGIIEETKFADYFLVCWDIFNFVNERGILSAVRGSAAASLVLYCLEVTQIDPVEADLFFERFLNIERREMPDIDMDFADDRRAEVIQYCVDHYGSDHVAQIVTFGTLGAKAAIRDTARALALPLELSDKLAKMVPLTLNIKLKDAIDESTELQAEINRNRDARDLIEMAQRLEGSVRSSGTHAAAVVIAEEPLTEYVPLQRPKSGDEDSSPVTQYSMNPVADVGLLKMDFLGLANLSILDQCVKLIAETTGEHMGVYDVPVDDQRAFQILGEGDTLGVFQLESEGMRKNIKLLKPTTINDLAAMIALYRPGPMEHIGTFIDAKHGRAEITYPHEDLRELLEPTYGVLVYQDQVMLIAQAFGGYTLGEADILRKAMGKKKASVMKAEHEKFSKGALEKGYTQEQADTVFKLMEPFAGYGFNKAHAVSYAYIAYWTAYFKANYPTEYIAAVLDSASGNPEKVGLAIREASRLNITIKPPSINYSRSGFTIERDADGNDAIRFGMAAVKNVGAAAIDPIVELRQAAGQFKDIEDICRRVDSKSLNRRTLESLIRVGAFDEFGGRGNLLESVDRIIAAIQRQTKLRDSGQTSMFDMLGESVPAPMVEIEIVETDDTTDQERVIWERDLLGVELTQSPFTREMRQQPDNIVVFAADISPDMSGQKRAALGQVNNIRELTTKRGDKFLSLNLTLLDGDIEMVVWPNILEQTPTLWENGNFVSVSGEVRERFGRVSLSVETASEYQLKAEGQAESEAEAKRNEPAPVVRAGFNEASEPRPVLNDPVQHVQPTAKPSPTPDQGSAAPAHQANGTSTPNYKTPVEQIVEPVIEETPLTTESAAPNDTDLNIATQNGGPVLVRVKETGDAADDKYRLEDIMRLFVEFSGSDPAILEIETGGKIVRLNMPFKVQSGARLTDRLHELLGNGSVRSAAI</sequence>
<dbReference type="Pfam" id="PF17657">
    <property type="entry name" value="DNA_pol3_finger"/>
    <property type="match status" value="1"/>
</dbReference>
<evidence type="ECO:0000256" key="1">
    <source>
        <dbReference type="ARBA" id="ARBA00004496"/>
    </source>
</evidence>
<name>A0AAJ5ZIB8_9CHLR</name>
<dbReference type="RefSeq" id="WP_342826616.1">
    <property type="nucleotide sequence ID" value="NZ_CP046146.1"/>
</dbReference>
<dbReference type="InterPro" id="IPR004805">
    <property type="entry name" value="DnaE2/DnaE/PolC"/>
</dbReference>
<keyword evidence="8" id="KW-0239">DNA-directed DNA polymerase</keyword>
<dbReference type="InterPro" id="IPR011708">
    <property type="entry name" value="DNA_pol3_alpha_NTPase_dom"/>
</dbReference>
<keyword evidence="13" id="KW-1185">Reference proteome</keyword>
<comment type="catalytic activity">
    <reaction evidence="9">
        <text>DNA(n) + a 2'-deoxyribonucleoside 5'-triphosphate = DNA(n+1) + diphosphate</text>
        <dbReference type="Rhea" id="RHEA:22508"/>
        <dbReference type="Rhea" id="RHEA-COMP:17339"/>
        <dbReference type="Rhea" id="RHEA-COMP:17340"/>
        <dbReference type="ChEBI" id="CHEBI:33019"/>
        <dbReference type="ChEBI" id="CHEBI:61560"/>
        <dbReference type="ChEBI" id="CHEBI:173112"/>
        <dbReference type="EC" id="2.7.7.7"/>
    </reaction>
</comment>
<evidence type="ECO:0000313" key="13">
    <source>
        <dbReference type="Proteomes" id="UP001219901"/>
    </source>
</evidence>